<evidence type="ECO:0000313" key="1">
    <source>
        <dbReference type="EMBL" id="MBD3869736.1"/>
    </source>
</evidence>
<dbReference type="SUPFAM" id="SSF52540">
    <property type="entry name" value="P-loop containing nucleoside triphosphate hydrolases"/>
    <property type="match status" value="1"/>
</dbReference>
<evidence type="ECO:0000313" key="2">
    <source>
        <dbReference type="Proteomes" id="UP000598633"/>
    </source>
</evidence>
<gene>
    <name evidence="1" type="ORF">IFJ97_00055</name>
</gene>
<comment type="caution">
    <text evidence="1">The sequence shown here is derived from an EMBL/GenBank/DDBJ whole genome shotgun (WGS) entry which is preliminary data.</text>
</comment>
<protein>
    <submittedName>
        <fullName evidence="1">Sulfotransferase family protein</fullName>
    </submittedName>
</protein>
<dbReference type="AlphaFoldDB" id="A0A8J7C3X3"/>
<reference evidence="1 2" key="1">
    <citation type="submission" date="2020-08" db="EMBL/GenBank/DDBJ databases">
        <title>Acidobacteriota in marine sediments use diverse sulfur dissimilation pathways.</title>
        <authorList>
            <person name="Wasmund K."/>
        </authorList>
    </citation>
    <scope>NUCLEOTIDE SEQUENCE [LARGE SCALE GENOMIC DNA]</scope>
    <source>
        <strain evidence="1">MAG AM3-A</strain>
    </source>
</reference>
<dbReference type="Gene3D" id="3.40.50.300">
    <property type="entry name" value="P-loop containing nucleotide triphosphate hydrolases"/>
    <property type="match status" value="1"/>
</dbReference>
<sequence>MASILSRIVRRLKYGRPVVIVSGLPRSGTSMAMKMLEAGGMELVVDNIRTADEDNPKGYYEDERVKDLAEMKDKEWLDGARGKVIKVVSSLLNYLPESNAYKVVFMRRNLHEVLASQAKMLDRRSEASQTDDQALLTMYESHLEKVQFQLRFRPYFEAIYLDFASVVAGPEREARRIAAFVGGGLDVDRMAAAVDGSLYRNRRTADGAVAGQG</sequence>
<dbReference type="Proteomes" id="UP000598633">
    <property type="component" value="Unassembled WGS sequence"/>
</dbReference>
<organism evidence="1 2">
    <name type="scientific">Candidatus Sulfomarinibacter kjeldsenii</name>
    <dbReference type="NCBI Taxonomy" id="2885994"/>
    <lineage>
        <taxon>Bacteria</taxon>
        <taxon>Pseudomonadati</taxon>
        <taxon>Acidobacteriota</taxon>
        <taxon>Thermoanaerobaculia</taxon>
        <taxon>Thermoanaerobaculales</taxon>
        <taxon>Candidatus Sulfomarinibacteraceae</taxon>
        <taxon>Candidatus Sulfomarinibacter</taxon>
    </lineage>
</organism>
<accession>A0A8J7C3X3</accession>
<name>A0A8J7C3X3_9BACT</name>
<dbReference type="InterPro" id="IPR027417">
    <property type="entry name" value="P-loop_NTPase"/>
</dbReference>
<dbReference type="EMBL" id="JACXWA010000002">
    <property type="protein sequence ID" value="MBD3869736.1"/>
    <property type="molecule type" value="Genomic_DNA"/>
</dbReference>
<proteinExistence type="predicted"/>